<dbReference type="GO" id="GO:0009288">
    <property type="term" value="C:bacterial-type flagellum"/>
    <property type="evidence" value="ECO:0007669"/>
    <property type="project" value="InterPro"/>
</dbReference>
<evidence type="ECO:0000256" key="1">
    <source>
        <dbReference type="ARBA" id="ARBA00004413"/>
    </source>
</evidence>
<keyword evidence="11" id="KW-0282">Flagellum</keyword>
<dbReference type="OrthoDB" id="1953321at2"/>
<dbReference type="PANTHER" id="PTHR38786">
    <property type="entry name" value="FLAGELLAR FLIJ PROTEIN"/>
    <property type="match status" value="1"/>
</dbReference>
<dbReference type="NCBIfam" id="TIGR02473">
    <property type="entry name" value="flagell_FliJ"/>
    <property type="match status" value="1"/>
</dbReference>
<keyword evidence="4" id="KW-0813">Transport</keyword>
<dbReference type="PANTHER" id="PTHR38786:SF1">
    <property type="entry name" value="FLAGELLAR FLIJ PROTEIN"/>
    <property type="match status" value="1"/>
</dbReference>
<evidence type="ECO:0000256" key="8">
    <source>
        <dbReference type="ARBA" id="ARBA00022927"/>
    </source>
</evidence>
<dbReference type="EMBL" id="FQZV01000007">
    <property type="protein sequence ID" value="SHI80401.1"/>
    <property type="molecule type" value="Genomic_DNA"/>
</dbReference>
<dbReference type="GO" id="GO:0005886">
    <property type="term" value="C:plasma membrane"/>
    <property type="evidence" value="ECO:0007669"/>
    <property type="project" value="UniProtKB-SubCell"/>
</dbReference>
<keyword evidence="10" id="KW-1006">Bacterial flagellum protein export</keyword>
<dbReference type="InterPro" id="IPR012823">
    <property type="entry name" value="Flagell_FliJ"/>
</dbReference>
<dbReference type="STRING" id="1121919.SAMN02745975_00646"/>
<dbReference type="GO" id="GO:0006935">
    <property type="term" value="P:chemotaxis"/>
    <property type="evidence" value="ECO:0007669"/>
    <property type="project" value="UniProtKB-KW"/>
</dbReference>
<keyword evidence="12" id="KW-1185">Reference proteome</keyword>
<keyword evidence="8" id="KW-0653">Protein transport</keyword>
<proteinExistence type="inferred from homology"/>
<evidence type="ECO:0000256" key="7">
    <source>
        <dbReference type="ARBA" id="ARBA00022795"/>
    </source>
</evidence>
<protein>
    <recommendedName>
        <fullName evidence="3">Flagellar FliJ protein</fullName>
    </recommendedName>
</protein>
<dbReference type="Gene3D" id="1.10.287.1700">
    <property type="match status" value="1"/>
</dbReference>
<evidence type="ECO:0000256" key="5">
    <source>
        <dbReference type="ARBA" id="ARBA00022475"/>
    </source>
</evidence>
<evidence type="ECO:0000256" key="10">
    <source>
        <dbReference type="ARBA" id="ARBA00023225"/>
    </source>
</evidence>
<dbReference type="AlphaFoldDB" id="A0A1M6E4N5"/>
<name>A0A1M6E4N5_9FIRM</name>
<sequence length="147" mass="17753">MNKFHFKYDNLLNIKEKHEEIAKGKLHKAVERLDLEKDKLNGLNKDKFNCRQQLRCQMEQGVHASQLKVYETYMHNLNQKIHHQKESIEQCSNSVSYLRTALIKASTERRTFEKLKEKEKELFNYQEKKEEEKFIDQLVTFNNYKSN</sequence>
<keyword evidence="9" id="KW-0472">Membrane</keyword>
<gene>
    <name evidence="11" type="ORF">SAMN02745975_00646</name>
</gene>
<evidence type="ECO:0000313" key="12">
    <source>
        <dbReference type="Proteomes" id="UP000184536"/>
    </source>
</evidence>
<dbReference type="GO" id="GO:0044781">
    <property type="term" value="P:bacterial-type flagellum organization"/>
    <property type="evidence" value="ECO:0007669"/>
    <property type="project" value="UniProtKB-KW"/>
</dbReference>
<dbReference type="RefSeq" id="WP_110939931.1">
    <property type="nucleotide sequence ID" value="NZ_FQZV01000007.1"/>
</dbReference>
<dbReference type="GO" id="GO:0071973">
    <property type="term" value="P:bacterial-type flagellum-dependent cell motility"/>
    <property type="evidence" value="ECO:0007669"/>
    <property type="project" value="InterPro"/>
</dbReference>
<evidence type="ECO:0000256" key="2">
    <source>
        <dbReference type="ARBA" id="ARBA00010004"/>
    </source>
</evidence>
<keyword evidence="5" id="KW-1003">Cell membrane</keyword>
<keyword evidence="11" id="KW-0969">Cilium</keyword>
<keyword evidence="11" id="KW-0966">Cell projection</keyword>
<comment type="subcellular location">
    <subcellularLocation>
        <location evidence="1">Cell membrane</location>
        <topology evidence="1">Peripheral membrane protein</topology>
        <orientation evidence="1">Cytoplasmic side</orientation>
    </subcellularLocation>
</comment>
<accession>A0A1M6E4N5</accession>
<dbReference type="Pfam" id="PF02050">
    <property type="entry name" value="FliJ"/>
    <property type="match status" value="1"/>
</dbReference>
<dbReference type="InterPro" id="IPR052570">
    <property type="entry name" value="FliJ"/>
</dbReference>
<reference evidence="12" key="1">
    <citation type="submission" date="2016-11" db="EMBL/GenBank/DDBJ databases">
        <authorList>
            <person name="Varghese N."/>
            <person name="Submissions S."/>
        </authorList>
    </citation>
    <scope>NUCLEOTIDE SEQUENCE [LARGE SCALE GENOMIC DNA]</scope>
    <source>
        <strain evidence="12">DSM 17957</strain>
    </source>
</reference>
<dbReference type="GO" id="GO:0015031">
    <property type="term" value="P:protein transport"/>
    <property type="evidence" value="ECO:0007669"/>
    <property type="project" value="UniProtKB-KW"/>
</dbReference>
<evidence type="ECO:0000256" key="6">
    <source>
        <dbReference type="ARBA" id="ARBA00022500"/>
    </source>
</evidence>
<dbReference type="Proteomes" id="UP000184536">
    <property type="component" value="Unassembled WGS sequence"/>
</dbReference>
<organism evidence="11 12">
    <name type="scientific">Geosporobacter subterraneus DSM 17957</name>
    <dbReference type="NCBI Taxonomy" id="1121919"/>
    <lineage>
        <taxon>Bacteria</taxon>
        <taxon>Bacillati</taxon>
        <taxon>Bacillota</taxon>
        <taxon>Clostridia</taxon>
        <taxon>Peptostreptococcales</taxon>
        <taxon>Thermotaleaceae</taxon>
        <taxon>Geosporobacter</taxon>
    </lineage>
</organism>
<keyword evidence="7" id="KW-1005">Bacterial flagellum biogenesis</keyword>
<comment type="similarity">
    <text evidence="2">Belongs to the FliJ family.</text>
</comment>
<evidence type="ECO:0000256" key="4">
    <source>
        <dbReference type="ARBA" id="ARBA00022448"/>
    </source>
</evidence>
<evidence type="ECO:0000313" key="11">
    <source>
        <dbReference type="EMBL" id="SHI80401.1"/>
    </source>
</evidence>
<evidence type="ECO:0000256" key="9">
    <source>
        <dbReference type="ARBA" id="ARBA00023136"/>
    </source>
</evidence>
<keyword evidence="6" id="KW-0145">Chemotaxis</keyword>
<dbReference type="InterPro" id="IPR053716">
    <property type="entry name" value="Flag_assembly_chemotaxis_eff"/>
</dbReference>
<evidence type="ECO:0000256" key="3">
    <source>
        <dbReference type="ARBA" id="ARBA00020392"/>
    </source>
</evidence>